<evidence type="ECO:0000313" key="2">
    <source>
        <dbReference type="Proteomes" id="UP001066276"/>
    </source>
</evidence>
<name>A0AAV7UD53_PLEWA</name>
<protein>
    <submittedName>
        <fullName evidence="1">Uncharacterized protein</fullName>
    </submittedName>
</protein>
<comment type="caution">
    <text evidence="1">The sequence shown here is derived from an EMBL/GenBank/DDBJ whole genome shotgun (WGS) entry which is preliminary data.</text>
</comment>
<dbReference type="AlphaFoldDB" id="A0AAV7UD53"/>
<sequence>MAATAADALVCVYSGALVSTSALSSSLRLTQSAPSYCEYLDLSQLISRASRVFWQSGAVSLAGWYLILARIKPQDKTAGPARAARHLPASLKGHGLPAEPHHTAARAARANPATTTAGRLSGIQALVPHGLTARGESLGGPTVG</sequence>
<reference evidence="1" key="1">
    <citation type="journal article" date="2022" name="bioRxiv">
        <title>Sequencing and chromosome-scale assembly of the giantPleurodeles waltlgenome.</title>
        <authorList>
            <person name="Brown T."/>
            <person name="Elewa A."/>
            <person name="Iarovenko S."/>
            <person name="Subramanian E."/>
            <person name="Araus A.J."/>
            <person name="Petzold A."/>
            <person name="Susuki M."/>
            <person name="Suzuki K.-i.T."/>
            <person name="Hayashi T."/>
            <person name="Toyoda A."/>
            <person name="Oliveira C."/>
            <person name="Osipova E."/>
            <person name="Leigh N.D."/>
            <person name="Simon A."/>
            <person name="Yun M.H."/>
        </authorList>
    </citation>
    <scope>NUCLEOTIDE SEQUENCE</scope>
    <source>
        <strain evidence="1">20211129_DDA</strain>
        <tissue evidence="1">Liver</tissue>
    </source>
</reference>
<dbReference type="EMBL" id="JANPWB010000005">
    <property type="protein sequence ID" value="KAJ1186778.1"/>
    <property type="molecule type" value="Genomic_DNA"/>
</dbReference>
<evidence type="ECO:0000313" key="1">
    <source>
        <dbReference type="EMBL" id="KAJ1186778.1"/>
    </source>
</evidence>
<gene>
    <name evidence="1" type="ORF">NDU88_003559</name>
</gene>
<proteinExistence type="predicted"/>
<dbReference type="Proteomes" id="UP001066276">
    <property type="component" value="Chromosome 3_1"/>
</dbReference>
<keyword evidence="2" id="KW-1185">Reference proteome</keyword>
<organism evidence="1 2">
    <name type="scientific">Pleurodeles waltl</name>
    <name type="common">Iberian ribbed newt</name>
    <dbReference type="NCBI Taxonomy" id="8319"/>
    <lineage>
        <taxon>Eukaryota</taxon>
        <taxon>Metazoa</taxon>
        <taxon>Chordata</taxon>
        <taxon>Craniata</taxon>
        <taxon>Vertebrata</taxon>
        <taxon>Euteleostomi</taxon>
        <taxon>Amphibia</taxon>
        <taxon>Batrachia</taxon>
        <taxon>Caudata</taxon>
        <taxon>Salamandroidea</taxon>
        <taxon>Salamandridae</taxon>
        <taxon>Pleurodelinae</taxon>
        <taxon>Pleurodeles</taxon>
    </lineage>
</organism>
<accession>A0AAV7UD53</accession>